<sequence length="211" mass="24799">MNNPAQPKKRGRKKKIEIVPEKIHVPKAEQPQIIQAKNIVKSPENLQLEREKIVKELEEKASKVDKLVDDEKIINRVHQRMISKQRFSNRKNEWELERNVGKTVDDVEWQTVILPGMMNRMCLILEFLLKNGPMTRIDNDIFNECVEVIRLYYTEQLRLISKSDINSNLKEICITNMLCPDDDMPANKVINEILSEFNFGEDVIKKRDTEK</sequence>
<dbReference type="HOGENOM" id="CLU_1305718_0_0_1"/>
<dbReference type="Proteomes" id="UP000011082">
    <property type="component" value="Unassembled WGS sequence"/>
</dbReference>
<name>L2GNN2_VITCO</name>
<keyword evidence="2" id="KW-1185">Reference proteome</keyword>
<dbReference type="EMBL" id="JH370132">
    <property type="protein sequence ID" value="ELA42451.1"/>
    <property type="molecule type" value="Genomic_DNA"/>
</dbReference>
<organism evidence="1 2">
    <name type="scientific">Vittaforma corneae (strain ATCC 50505)</name>
    <name type="common">Microsporidian parasite</name>
    <name type="synonym">Nosema corneum</name>
    <dbReference type="NCBI Taxonomy" id="993615"/>
    <lineage>
        <taxon>Eukaryota</taxon>
        <taxon>Fungi</taxon>
        <taxon>Fungi incertae sedis</taxon>
        <taxon>Microsporidia</taxon>
        <taxon>Nosematidae</taxon>
        <taxon>Vittaforma</taxon>
    </lineage>
</organism>
<reference evidence="2" key="1">
    <citation type="submission" date="2011-05" db="EMBL/GenBank/DDBJ databases">
        <title>The genome sequence of Vittaforma corneae strain ATCC 50505.</title>
        <authorList>
            <consortium name="The Broad Institute Genome Sequencing Platform"/>
            <person name="Cuomo C."/>
            <person name="Didier E."/>
            <person name="Bowers L."/>
            <person name="Young S.K."/>
            <person name="Zeng Q."/>
            <person name="Gargeya S."/>
            <person name="Fitzgerald M."/>
            <person name="Haas B."/>
            <person name="Abouelleil A."/>
            <person name="Alvarado L."/>
            <person name="Arachchi H.M."/>
            <person name="Berlin A."/>
            <person name="Chapman S.B."/>
            <person name="Gearin G."/>
            <person name="Goldberg J."/>
            <person name="Griggs A."/>
            <person name="Gujja S."/>
            <person name="Hansen M."/>
            <person name="Heiman D."/>
            <person name="Howarth C."/>
            <person name="Larimer J."/>
            <person name="Lui A."/>
            <person name="MacDonald P.J.P."/>
            <person name="McCowen C."/>
            <person name="Montmayeur A."/>
            <person name="Murphy C."/>
            <person name="Neiman D."/>
            <person name="Pearson M."/>
            <person name="Priest M."/>
            <person name="Roberts A."/>
            <person name="Saif S."/>
            <person name="Shea T."/>
            <person name="Sisk P."/>
            <person name="Stolte C."/>
            <person name="Sykes S."/>
            <person name="Wortman J."/>
            <person name="Nusbaum C."/>
            <person name="Birren B."/>
        </authorList>
    </citation>
    <scope>NUCLEOTIDE SEQUENCE [LARGE SCALE GENOMIC DNA]</scope>
    <source>
        <strain evidence="2">ATCC 50505</strain>
    </source>
</reference>
<accession>L2GNN2</accession>
<dbReference type="VEuPathDB" id="MicrosporidiaDB:VICG_00550"/>
<evidence type="ECO:0000313" key="1">
    <source>
        <dbReference type="EMBL" id="ELA42451.1"/>
    </source>
</evidence>
<dbReference type="InParanoid" id="L2GNN2"/>
<gene>
    <name evidence="1" type="ORF">VICG_00550</name>
</gene>
<proteinExistence type="predicted"/>
<dbReference type="AlphaFoldDB" id="L2GNN2"/>
<protein>
    <submittedName>
        <fullName evidence="1">Uncharacterized protein</fullName>
    </submittedName>
</protein>
<evidence type="ECO:0000313" key="2">
    <source>
        <dbReference type="Proteomes" id="UP000011082"/>
    </source>
</evidence>
<dbReference type="GeneID" id="19881267"/>
<dbReference type="RefSeq" id="XP_007604002.1">
    <property type="nucleotide sequence ID" value="XM_007603940.1"/>
</dbReference>